<gene>
    <name evidence="4" type="ORF">F4U95_01465</name>
    <name evidence="3" type="ORF">F4U96_01465</name>
</gene>
<organism evidence="4 5">
    <name type="scientific">Sphingobium limneticum</name>
    <dbReference type="NCBI Taxonomy" id="1007511"/>
    <lineage>
        <taxon>Bacteria</taxon>
        <taxon>Pseudomonadati</taxon>
        <taxon>Pseudomonadota</taxon>
        <taxon>Alphaproteobacteria</taxon>
        <taxon>Sphingomonadales</taxon>
        <taxon>Sphingomonadaceae</taxon>
        <taxon>Sphingobium</taxon>
    </lineage>
</organism>
<proteinExistence type="predicted"/>
<accession>A0A5J5I8U4</accession>
<protein>
    <submittedName>
        <fullName evidence="4">HigA family addiction module antidote protein</fullName>
    </submittedName>
</protein>
<dbReference type="InterPro" id="IPR013430">
    <property type="entry name" value="Toxin_antidote_HigA"/>
</dbReference>
<comment type="caution">
    <text evidence="4">The sequence shown here is derived from an EMBL/GenBank/DDBJ whole genome shotgun (WGS) entry which is preliminary data.</text>
</comment>
<reference evidence="5 6" key="1">
    <citation type="submission" date="2019-09" db="EMBL/GenBank/DDBJ databases">
        <authorList>
            <person name="Feng G."/>
        </authorList>
    </citation>
    <scope>NUCLEOTIDE SEQUENCE [LARGE SCALE GENOMIC DNA]</scope>
    <source>
        <strain evidence="4 5">KACC 19283</strain>
        <strain evidence="3 6">KACC 19284</strain>
    </source>
</reference>
<dbReference type="Pfam" id="PF01381">
    <property type="entry name" value="HTH_3"/>
    <property type="match status" value="1"/>
</dbReference>
<dbReference type="AlphaFoldDB" id="A0A5J5I8U4"/>
<dbReference type="Proteomes" id="UP000325933">
    <property type="component" value="Unassembled WGS sequence"/>
</dbReference>
<dbReference type="Proteomes" id="UP000326364">
    <property type="component" value="Unassembled WGS sequence"/>
</dbReference>
<dbReference type="Gene3D" id="1.10.260.40">
    <property type="entry name" value="lambda repressor-like DNA-binding domains"/>
    <property type="match status" value="1"/>
</dbReference>
<evidence type="ECO:0000313" key="3">
    <source>
        <dbReference type="EMBL" id="KAA9021390.1"/>
    </source>
</evidence>
<sequence length="99" mass="10983">MAIRIHPSLHVHPGPWLRRQLVEPHGMNIKALAQHFGVSRQALSGLLNGHAKLSADMAIRFEKAFGVQADTLLRMQAAYDIAQARMHEDAIDVKRLVAA</sequence>
<dbReference type="InterPro" id="IPR010982">
    <property type="entry name" value="Lambda_DNA-bd_dom_sf"/>
</dbReference>
<evidence type="ECO:0000313" key="4">
    <source>
        <dbReference type="EMBL" id="KAA9033752.1"/>
    </source>
</evidence>
<evidence type="ECO:0000259" key="2">
    <source>
        <dbReference type="PROSITE" id="PS50943"/>
    </source>
</evidence>
<dbReference type="PANTHER" id="PTHR36924:SF1">
    <property type="entry name" value="ANTITOXIN HIGA-1"/>
    <property type="match status" value="1"/>
</dbReference>
<dbReference type="GO" id="GO:0003677">
    <property type="term" value="F:DNA binding"/>
    <property type="evidence" value="ECO:0007669"/>
    <property type="project" value="UniProtKB-KW"/>
</dbReference>
<dbReference type="InterPro" id="IPR001387">
    <property type="entry name" value="Cro/C1-type_HTH"/>
</dbReference>
<dbReference type="EMBL" id="VYQA01000001">
    <property type="protein sequence ID" value="KAA9033752.1"/>
    <property type="molecule type" value="Genomic_DNA"/>
</dbReference>
<keyword evidence="6" id="KW-1185">Reference proteome</keyword>
<dbReference type="CDD" id="cd00093">
    <property type="entry name" value="HTH_XRE"/>
    <property type="match status" value="1"/>
</dbReference>
<evidence type="ECO:0000313" key="6">
    <source>
        <dbReference type="Proteomes" id="UP000326364"/>
    </source>
</evidence>
<dbReference type="NCBIfam" id="TIGR02607">
    <property type="entry name" value="antidote_HigA"/>
    <property type="match status" value="1"/>
</dbReference>
<dbReference type="EMBL" id="VYQB01000001">
    <property type="protein sequence ID" value="KAA9021390.1"/>
    <property type="molecule type" value="Genomic_DNA"/>
</dbReference>
<name>A0A5J5I8U4_9SPHN</name>
<evidence type="ECO:0000256" key="1">
    <source>
        <dbReference type="ARBA" id="ARBA00023125"/>
    </source>
</evidence>
<dbReference type="SUPFAM" id="SSF47413">
    <property type="entry name" value="lambda repressor-like DNA-binding domains"/>
    <property type="match status" value="1"/>
</dbReference>
<dbReference type="PROSITE" id="PS50943">
    <property type="entry name" value="HTH_CROC1"/>
    <property type="match status" value="1"/>
</dbReference>
<feature type="domain" description="HTH cro/C1-type" evidence="2">
    <location>
        <begin position="19"/>
        <end position="72"/>
    </location>
</feature>
<dbReference type="RefSeq" id="WP_120253216.1">
    <property type="nucleotide sequence ID" value="NZ_JBNNIY010000003.1"/>
</dbReference>
<evidence type="ECO:0000313" key="5">
    <source>
        <dbReference type="Proteomes" id="UP000325933"/>
    </source>
</evidence>
<keyword evidence="1" id="KW-0238">DNA-binding</keyword>
<dbReference type="PANTHER" id="PTHR36924">
    <property type="entry name" value="ANTITOXIN HIGA-1"/>
    <property type="match status" value="1"/>
</dbReference>
<dbReference type="SMART" id="SM00530">
    <property type="entry name" value="HTH_XRE"/>
    <property type="match status" value="1"/>
</dbReference>